<reference evidence="3 4" key="1">
    <citation type="submission" date="2020-01" db="EMBL/GenBank/DDBJ databases">
        <title>Frigidibacter albus SP32T (=CGMCC 1.13995T).</title>
        <authorList>
            <person name="Liao X."/>
        </authorList>
    </citation>
    <scope>NUCLEOTIDE SEQUENCE [LARGE SCALE GENOMIC DNA]</scope>
    <source>
        <strain evidence="3 4">SP32</strain>
    </source>
</reference>
<evidence type="ECO:0000256" key="1">
    <source>
        <dbReference type="ARBA" id="ARBA00005254"/>
    </source>
</evidence>
<evidence type="ECO:0000313" key="4">
    <source>
        <dbReference type="Proteomes" id="UP000477083"/>
    </source>
</evidence>
<evidence type="ECO:0000256" key="2">
    <source>
        <dbReference type="ARBA" id="ARBA00023239"/>
    </source>
</evidence>
<dbReference type="CDD" id="cd06558">
    <property type="entry name" value="crotonase-like"/>
    <property type="match status" value="1"/>
</dbReference>
<dbReference type="PANTHER" id="PTHR11941:SF54">
    <property type="entry name" value="ENOYL-COA HYDRATASE, MITOCHONDRIAL"/>
    <property type="match status" value="1"/>
</dbReference>
<dbReference type="OrthoDB" id="5730382at2"/>
<comment type="similarity">
    <text evidence="1">Belongs to the enoyl-CoA hydratase/isomerase family.</text>
</comment>
<dbReference type="InterPro" id="IPR001753">
    <property type="entry name" value="Enoyl-CoA_hydra/iso"/>
</dbReference>
<dbReference type="FunFam" id="3.90.226.10:FF:000009">
    <property type="entry name" value="Carnitinyl-CoA dehydratase"/>
    <property type="match status" value="1"/>
</dbReference>
<comment type="caution">
    <text evidence="3">The sequence shown here is derived from an EMBL/GenBank/DDBJ whole genome shotgun (WGS) entry which is preliminary data.</text>
</comment>
<accession>A0A6L8VL51</accession>
<sequence length="250" mass="26465">MDEPLILERPDPAILVLRLNRPEVRNAVNPPLRAALRRALEEAAEHPAVSVVILTGGPDIFSAGADLKALNQPGGTVNTGSVEMWTALNSFPKPLIAAVEGHAVGVGCEIALAADMVVAGRNATLRLPEVKRGFLPGAGGTQRMIRAAGKARAMRFVMTAAPIDAATAADWGLLSDLVEPGQALVRAIELAREIASMPSACILAVKRLMVDGPDMPLPQAMVMERAALRELLDSPDRHRLSQGFLDGKSK</sequence>
<dbReference type="Gene3D" id="3.90.226.10">
    <property type="entry name" value="2-enoyl-CoA Hydratase, Chain A, domain 1"/>
    <property type="match status" value="1"/>
</dbReference>
<dbReference type="AlphaFoldDB" id="A0A6L8VL51"/>
<organism evidence="3 4">
    <name type="scientific">Frigidibacter albus</name>
    <dbReference type="NCBI Taxonomy" id="1465486"/>
    <lineage>
        <taxon>Bacteria</taxon>
        <taxon>Pseudomonadati</taxon>
        <taxon>Pseudomonadota</taxon>
        <taxon>Alphaproteobacteria</taxon>
        <taxon>Rhodobacterales</taxon>
        <taxon>Paracoccaceae</taxon>
        <taxon>Frigidibacter</taxon>
    </lineage>
</organism>
<dbReference type="PANTHER" id="PTHR11941">
    <property type="entry name" value="ENOYL-COA HYDRATASE-RELATED"/>
    <property type="match status" value="1"/>
</dbReference>
<dbReference type="RefSeq" id="WP_161348491.1">
    <property type="nucleotide sequence ID" value="NZ_BMGW01000015.1"/>
</dbReference>
<dbReference type="GO" id="GO:0016829">
    <property type="term" value="F:lyase activity"/>
    <property type="evidence" value="ECO:0007669"/>
    <property type="project" value="UniProtKB-KW"/>
</dbReference>
<dbReference type="SUPFAM" id="SSF52096">
    <property type="entry name" value="ClpP/crotonase"/>
    <property type="match status" value="1"/>
</dbReference>
<keyword evidence="2" id="KW-0456">Lyase</keyword>
<dbReference type="InterPro" id="IPR029045">
    <property type="entry name" value="ClpP/crotonase-like_dom_sf"/>
</dbReference>
<dbReference type="Proteomes" id="UP000477083">
    <property type="component" value="Unassembled WGS sequence"/>
</dbReference>
<dbReference type="GO" id="GO:0006635">
    <property type="term" value="P:fatty acid beta-oxidation"/>
    <property type="evidence" value="ECO:0007669"/>
    <property type="project" value="TreeGrafter"/>
</dbReference>
<dbReference type="Pfam" id="PF00378">
    <property type="entry name" value="ECH_1"/>
    <property type="match status" value="1"/>
</dbReference>
<name>A0A6L8VL51_9RHOB</name>
<gene>
    <name evidence="3" type="ORF">GS660_18610</name>
</gene>
<evidence type="ECO:0000313" key="3">
    <source>
        <dbReference type="EMBL" id="MZQ91107.1"/>
    </source>
</evidence>
<keyword evidence="4" id="KW-1185">Reference proteome</keyword>
<dbReference type="EMBL" id="WWNR01000015">
    <property type="protein sequence ID" value="MZQ91107.1"/>
    <property type="molecule type" value="Genomic_DNA"/>
</dbReference>
<protein>
    <submittedName>
        <fullName evidence="3">Enoyl-CoA hydratase</fullName>
    </submittedName>
</protein>
<proteinExistence type="inferred from homology"/>